<comment type="similarity">
    <text evidence="1 4 6">Belongs to the aldehyde dehydrogenase family.</text>
</comment>
<proteinExistence type="inferred from homology"/>
<keyword evidence="2 4" id="KW-0560">Oxidoreductase</keyword>
<gene>
    <name evidence="9" type="ORF">QWZ10_19725</name>
</gene>
<accession>A0ABT8D9F2</accession>
<dbReference type="SUPFAM" id="SSF53720">
    <property type="entry name" value="ALDH-like"/>
    <property type="match status" value="1"/>
</dbReference>
<dbReference type="EMBL" id="JAUFRC010000001">
    <property type="protein sequence ID" value="MDN3713402.1"/>
    <property type="molecule type" value="Genomic_DNA"/>
</dbReference>
<dbReference type="InterPro" id="IPR029510">
    <property type="entry name" value="Ald_DH_CS_GLU"/>
</dbReference>
<dbReference type="RefSeq" id="WP_377686261.1">
    <property type="nucleotide sequence ID" value="NZ_JBHMDZ010000014.1"/>
</dbReference>
<organism evidence="9 10">
    <name type="scientific">Paracoccus cavernae</name>
    <dbReference type="NCBI Taxonomy" id="1571207"/>
    <lineage>
        <taxon>Bacteria</taxon>
        <taxon>Pseudomonadati</taxon>
        <taxon>Pseudomonadota</taxon>
        <taxon>Alphaproteobacteria</taxon>
        <taxon>Rhodobacterales</taxon>
        <taxon>Paracoccaceae</taxon>
        <taxon>Paracoccus</taxon>
    </lineage>
</organism>
<keyword evidence="3" id="KW-0520">NAD</keyword>
<feature type="region of interest" description="Disordered" evidence="7">
    <location>
        <begin position="1"/>
        <end position="28"/>
    </location>
</feature>
<feature type="domain" description="Aldehyde dehydrogenase" evidence="8">
    <location>
        <begin position="22"/>
        <end position="457"/>
    </location>
</feature>
<protein>
    <recommendedName>
        <fullName evidence="4">Aldehyde dehydrogenase</fullName>
    </recommendedName>
</protein>
<dbReference type="PROSITE" id="PS00070">
    <property type="entry name" value="ALDEHYDE_DEHYDR_CYS"/>
    <property type="match status" value="1"/>
</dbReference>
<dbReference type="PROSITE" id="PS00687">
    <property type="entry name" value="ALDEHYDE_DEHYDR_GLU"/>
    <property type="match status" value="1"/>
</dbReference>
<dbReference type="PANTHER" id="PTHR43570">
    <property type="entry name" value="ALDEHYDE DEHYDROGENASE"/>
    <property type="match status" value="1"/>
</dbReference>
<dbReference type="InterPro" id="IPR016161">
    <property type="entry name" value="Ald_DH/histidinol_DH"/>
</dbReference>
<dbReference type="Gene3D" id="3.40.309.10">
    <property type="entry name" value="Aldehyde Dehydrogenase, Chain A, domain 2"/>
    <property type="match status" value="1"/>
</dbReference>
<dbReference type="GO" id="GO:0050269">
    <property type="term" value="F:coniferyl-aldehyde dehydrogenase [NAD(P)+] activity"/>
    <property type="evidence" value="ECO:0007669"/>
    <property type="project" value="UniProtKB-EC"/>
</dbReference>
<evidence type="ECO:0000256" key="3">
    <source>
        <dbReference type="ARBA" id="ARBA00023027"/>
    </source>
</evidence>
<feature type="compositionally biased region" description="Low complexity" evidence="7">
    <location>
        <begin position="13"/>
        <end position="27"/>
    </location>
</feature>
<comment type="caution">
    <text evidence="9">The sequence shown here is derived from an EMBL/GenBank/DDBJ whole genome shotgun (WGS) entry which is preliminary data.</text>
</comment>
<reference evidence="10" key="1">
    <citation type="journal article" date="2019" name="Int. J. Syst. Evol. Microbiol.">
        <title>The Global Catalogue of Microorganisms (GCM) 10K type strain sequencing project: providing services to taxonomists for standard genome sequencing and annotation.</title>
        <authorList>
            <consortium name="The Broad Institute Genomics Platform"/>
            <consortium name="The Broad Institute Genome Sequencing Center for Infectious Disease"/>
            <person name="Wu L."/>
            <person name="Ma J."/>
        </authorList>
    </citation>
    <scope>NUCLEOTIDE SEQUENCE [LARGE SCALE GENOMIC DNA]</scope>
    <source>
        <strain evidence="10">CECT 8482</strain>
    </source>
</reference>
<evidence type="ECO:0000256" key="6">
    <source>
        <dbReference type="RuleBase" id="RU003345"/>
    </source>
</evidence>
<dbReference type="InterPro" id="IPR015590">
    <property type="entry name" value="Aldehyde_DH_dom"/>
</dbReference>
<dbReference type="Gene3D" id="3.40.605.10">
    <property type="entry name" value="Aldehyde Dehydrogenase, Chain A, domain 1"/>
    <property type="match status" value="1"/>
</dbReference>
<keyword evidence="10" id="KW-1185">Reference proteome</keyword>
<dbReference type="Pfam" id="PF00171">
    <property type="entry name" value="Aldedh"/>
    <property type="match status" value="1"/>
</dbReference>
<dbReference type="PIRSF" id="PIRSF036492">
    <property type="entry name" value="ALDH"/>
    <property type="match status" value="1"/>
</dbReference>
<evidence type="ECO:0000313" key="10">
    <source>
        <dbReference type="Proteomes" id="UP001243846"/>
    </source>
</evidence>
<dbReference type="PANTHER" id="PTHR43570:SF20">
    <property type="entry name" value="ALDEHYDE DEHYDROGENASE ALDX-RELATED"/>
    <property type="match status" value="1"/>
</dbReference>
<evidence type="ECO:0000259" key="8">
    <source>
        <dbReference type="Pfam" id="PF00171"/>
    </source>
</evidence>
<evidence type="ECO:0000256" key="1">
    <source>
        <dbReference type="ARBA" id="ARBA00009986"/>
    </source>
</evidence>
<dbReference type="CDD" id="cd07133">
    <property type="entry name" value="ALDH_CALDH_CalB"/>
    <property type="match status" value="1"/>
</dbReference>
<dbReference type="InterPro" id="IPR016162">
    <property type="entry name" value="Ald_DH_N"/>
</dbReference>
<dbReference type="InterPro" id="IPR012394">
    <property type="entry name" value="Aldehyde_DH_NAD(P)"/>
</dbReference>
<evidence type="ECO:0000256" key="4">
    <source>
        <dbReference type="PIRNR" id="PIRNR036492"/>
    </source>
</evidence>
<evidence type="ECO:0000313" key="9">
    <source>
        <dbReference type="EMBL" id="MDN3713402.1"/>
    </source>
</evidence>
<evidence type="ECO:0000256" key="7">
    <source>
        <dbReference type="SAM" id="MobiDB-lite"/>
    </source>
</evidence>
<name>A0ABT8D9F2_9RHOB</name>
<feature type="active site" evidence="5">
    <location>
        <position position="239"/>
    </location>
</feature>
<dbReference type="Proteomes" id="UP001243846">
    <property type="component" value="Unassembled WGS sequence"/>
</dbReference>
<dbReference type="InterPro" id="IPR016160">
    <property type="entry name" value="Ald_DH_CS_CYS"/>
</dbReference>
<evidence type="ECO:0000256" key="5">
    <source>
        <dbReference type="PROSITE-ProRule" id="PRU10007"/>
    </source>
</evidence>
<evidence type="ECO:0000256" key="2">
    <source>
        <dbReference type="ARBA" id="ARBA00023002"/>
    </source>
</evidence>
<dbReference type="InterPro" id="IPR016163">
    <property type="entry name" value="Ald_DH_C"/>
</dbReference>
<sequence>MPDPAPNMHEDSPPATAQGQAATGAASSDTALRAAFDALFQASRADPLPDWPRRRARLLALKTMIRRNRTVFGAAIARDFGQRPQAETDMAEIFPSLQEIRHALRHGKGWMRRRKAGVSLPFLPARAAIHPRPVGLVGIVAPWNYPLFLAIGPLVSAFVAGNRAMVKLSEHAPAFAEAFATAATAHFDAQTLAVVTGGPEVAAPFTALPFDHLVFTGSTAIGHHVMAAAAANLTPLTLELGGKSPALVAPDADLDQAVAAIMRGKLLNAGQTCIAPDYVLVPRARQDDFIVAAKAWVARHYPALAGNPDYSHIINPAQFARLDRALQAALAKGASAHALSDAAPDAARRLMPPLIVLDAQGPLAEEEIFGPILPLVPYDHLREAVAHITARPRPLAFYPFTRDPETRALLLAHVTAGGVSVNDTLFHIAQPGLPFGGIGASGMGAYHGKAGFERLSHLMPVFEQAKMNGAGLLAPPYRHRFRNLMRLLMR</sequence>